<sequence>MVDDTEKAIFALVEKYNAPSIFTFRRFRLKPDTDLNNDFCMDPLDAYDLMEQYTEQFGIEPKDIDFEHYFPDYGDAQDSLTIQLLIDSAKAGRWLGK</sequence>
<dbReference type="OrthoDB" id="6476622at2"/>
<comment type="caution">
    <text evidence="1">The sequence shown here is derived from an EMBL/GenBank/DDBJ whole genome shotgun (WGS) entry which is preliminary data.</text>
</comment>
<organism evidence="1 2">
    <name type="scientific">Mixta theicola</name>
    <dbReference type="NCBI Taxonomy" id="1458355"/>
    <lineage>
        <taxon>Bacteria</taxon>
        <taxon>Pseudomonadati</taxon>
        <taxon>Pseudomonadota</taxon>
        <taxon>Gammaproteobacteria</taxon>
        <taxon>Enterobacterales</taxon>
        <taxon>Erwiniaceae</taxon>
        <taxon>Mixta</taxon>
    </lineage>
</organism>
<dbReference type="Pfam" id="PF07377">
    <property type="entry name" value="DUF1493"/>
    <property type="match status" value="1"/>
</dbReference>
<proteinExistence type="predicted"/>
<reference evidence="2" key="1">
    <citation type="submission" date="2017-09" db="EMBL/GenBank/DDBJ databases">
        <authorList>
            <person name="Palmer M."/>
            <person name="Steenkamp E.T."/>
            <person name="Coetzee M.P."/>
            <person name="Avontuur J.R."/>
            <person name="Van Zyl E."/>
            <person name="Chan W.-Y."/>
            <person name="Blom J."/>
            <person name="Venter S.N."/>
        </authorList>
    </citation>
    <scope>NUCLEOTIDE SEQUENCE [LARGE SCALE GENOMIC DNA]</scope>
    <source>
        <strain evidence="2">QC88-366</strain>
    </source>
</reference>
<accession>A0A2K1QBK4</accession>
<dbReference type="RefSeq" id="WP_103059254.1">
    <property type="nucleotide sequence ID" value="NZ_BSOF01000007.1"/>
</dbReference>
<gene>
    <name evidence="1" type="ORF">COO59_07880</name>
</gene>
<name>A0A2K1QBK4_9GAMM</name>
<dbReference type="EMBL" id="NWUO01000004">
    <property type="protein sequence ID" value="PNS12408.1"/>
    <property type="molecule type" value="Genomic_DNA"/>
</dbReference>
<keyword evidence="2" id="KW-1185">Reference proteome</keyword>
<dbReference type="InterPro" id="IPR010862">
    <property type="entry name" value="DUF1493"/>
</dbReference>
<evidence type="ECO:0000313" key="2">
    <source>
        <dbReference type="Proteomes" id="UP000236345"/>
    </source>
</evidence>
<dbReference type="AlphaFoldDB" id="A0A2K1QBK4"/>
<evidence type="ECO:0000313" key="1">
    <source>
        <dbReference type="EMBL" id="PNS12408.1"/>
    </source>
</evidence>
<dbReference type="Proteomes" id="UP000236345">
    <property type="component" value="Unassembled WGS sequence"/>
</dbReference>
<protein>
    <submittedName>
        <fullName evidence="1">Acyl carrier protein</fullName>
    </submittedName>
</protein>